<dbReference type="AlphaFoldDB" id="A0A8W8L2B1"/>
<evidence type="ECO:0000313" key="8">
    <source>
        <dbReference type="Proteomes" id="UP000005408"/>
    </source>
</evidence>
<name>A0A8W8L2B1_MAGGI</name>
<dbReference type="EnsemblMetazoa" id="G26112.3">
    <property type="protein sequence ID" value="G26112.3:cds"/>
    <property type="gene ID" value="G26112"/>
</dbReference>
<accession>A0A8W8L2B1</accession>
<dbReference type="GO" id="GO:0043005">
    <property type="term" value="C:neuron projection"/>
    <property type="evidence" value="ECO:0007669"/>
    <property type="project" value="TreeGrafter"/>
</dbReference>
<evidence type="ECO:0000256" key="1">
    <source>
        <dbReference type="ARBA" id="ARBA00022729"/>
    </source>
</evidence>
<evidence type="ECO:0000256" key="2">
    <source>
        <dbReference type="ARBA" id="ARBA00022737"/>
    </source>
</evidence>
<dbReference type="PANTHER" id="PTHR12231:SF253">
    <property type="entry name" value="DPR-INTERACTING PROTEIN ETA, ISOFORM B-RELATED"/>
    <property type="match status" value="1"/>
</dbReference>
<dbReference type="SMART" id="SM00408">
    <property type="entry name" value="IGc2"/>
    <property type="match status" value="3"/>
</dbReference>
<organism evidence="7 8">
    <name type="scientific">Magallana gigas</name>
    <name type="common">Pacific oyster</name>
    <name type="synonym">Crassostrea gigas</name>
    <dbReference type="NCBI Taxonomy" id="29159"/>
    <lineage>
        <taxon>Eukaryota</taxon>
        <taxon>Metazoa</taxon>
        <taxon>Spiralia</taxon>
        <taxon>Lophotrochozoa</taxon>
        <taxon>Mollusca</taxon>
        <taxon>Bivalvia</taxon>
        <taxon>Autobranchia</taxon>
        <taxon>Pteriomorphia</taxon>
        <taxon>Ostreida</taxon>
        <taxon>Ostreoidea</taxon>
        <taxon>Ostreidae</taxon>
        <taxon>Magallana</taxon>
    </lineage>
</organism>
<evidence type="ECO:0000259" key="6">
    <source>
        <dbReference type="PROSITE" id="PS50835"/>
    </source>
</evidence>
<dbReference type="EnsemblMetazoa" id="G26112.1">
    <property type="protein sequence ID" value="G26112.1:cds"/>
    <property type="gene ID" value="G26112"/>
</dbReference>
<dbReference type="InterPro" id="IPR013106">
    <property type="entry name" value="Ig_V-set"/>
</dbReference>
<reference evidence="7" key="1">
    <citation type="submission" date="2022-08" db="UniProtKB">
        <authorList>
            <consortium name="EnsemblMetazoa"/>
        </authorList>
    </citation>
    <scope>IDENTIFICATION</scope>
    <source>
        <strain evidence="7">05x7-T-G4-1.051#20</strain>
    </source>
</reference>
<sequence>MLFRVILLTLCILVSCITGQTTTIPQRVQVRVGLDTVLQCSTKNTGDSVNWLGPNGVVLFFGSRRLISDDRFTLNQKYRNSWDLQITNVKAVDAGLYKCVPKQREPASDDVAKVFNLEVYVPPRIIPSKSSKDQFVQEGDNTTLICFASGFPHPNIAWHKVSGKEEKLLYEIYGQHQGQFVFSEITRDESGVYKCTAYNGEGMNDTRTMLVDVQYAPTISTNVQVKGLDVQLECMVEWNPQGENIWTKDGEVIVQNWKYEPKIINDTSSQTTMILFINQIEGPTDFGQYSCIARNKYGNAIGNITMPVSTESSPGKGKNSAKENGVCKSLTLVLMTIFLSVYEF</sequence>
<proteinExistence type="predicted"/>
<feature type="domain" description="Ig-like" evidence="6">
    <location>
        <begin position="123"/>
        <end position="211"/>
    </location>
</feature>
<feature type="chain" id="PRO_5042431479" description="Ig-like domain-containing protein" evidence="5">
    <location>
        <begin position="20"/>
        <end position="344"/>
    </location>
</feature>
<dbReference type="SMART" id="SM00409">
    <property type="entry name" value="IG"/>
    <property type="match status" value="3"/>
</dbReference>
<dbReference type="InterPro" id="IPR051170">
    <property type="entry name" value="Neural/epithelial_adhesion"/>
</dbReference>
<dbReference type="Pfam" id="PF13927">
    <property type="entry name" value="Ig_3"/>
    <property type="match status" value="2"/>
</dbReference>
<evidence type="ECO:0000256" key="3">
    <source>
        <dbReference type="ARBA" id="ARBA00023157"/>
    </source>
</evidence>
<keyword evidence="1 5" id="KW-0732">Signal</keyword>
<keyword evidence="3" id="KW-1015">Disulfide bond</keyword>
<dbReference type="Pfam" id="PF07686">
    <property type="entry name" value="V-set"/>
    <property type="match status" value="1"/>
</dbReference>
<protein>
    <recommendedName>
        <fullName evidence="6">Ig-like domain-containing protein</fullName>
    </recommendedName>
</protein>
<dbReference type="SUPFAM" id="SSF48726">
    <property type="entry name" value="Immunoglobulin"/>
    <property type="match status" value="3"/>
</dbReference>
<dbReference type="PROSITE" id="PS51257">
    <property type="entry name" value="PROKAR_LIPOPROTEIN"/>
    <property type="match status" value="1"/>
</dbReference>
<feature type="domain" description="Ig-like" evidence="6">
    <location>
        <begin position="19"/>
        <end position="115"/>
    </location>
</feature>
<dbReference type="Proteomes" id="UP000005408">
    <property type="component" value="Unassembled WGS sequence"/>
</dbReference>
<dbReference type="InterPro" id="IPR007110">
    <property type="entry name" value="Ig-like_dom"/>
</dbReference>
<feature type="domain" description="Ig-like" evidence="6">
    <location>
        <begin position="217"/>
        <end position="309"/>
    </location>
</feature>
<evidence type="ECO:0000256" key="4">
    <source>
        <dbReference type="ARBA" id="ARBA00023319"/>
    </source>
</evidence>
<feature type="signal peptide" evidence="5">
    <location>
        <begin position="1"/>
        <end position="19"/>
    </location>
</feature>
<dbReference type="PROSITE" id="PS50835">
    <property type="entry name" value="IG_LIKE"/>
    <property type="match status" value="3"/>
</dbReference>
<keyword evidence="2" id="KW-0677">Repeat</keyword>
<keyword evidence="8" id="KW-1185">Reference proteome</keyword>
<dbReference type="Gene3D" id="2.60.40.10">
    <property type="entry name" value="Immunoglobulins"/>
    <property type="match status" value="3"/>
</dbReference>
<dbReference type="EnsemblMetazoa" id="G26112.2">
    <property type="protein sequence ID" value="G26112.2:cds"/>
    <property type="gene ID" value="G26112"/>
</dbReference>
<dbReference type="PANTHER" id="PTHR12231">
    <property type="entry name" value="CTX-RELATED TYPE I TRANSMEMBRANE PROTEIN"/>
    <property type="match status" value="1"/>
</dbReference>
<evidence type="ECO:0000313" key="7">
    <source>
        <dbReference type="EnsemblMetazoa" id="G26112.2:cds"/>
    </source>
</evidence>
<dbReference type="InterPro" id="IPR036179">
    <property type="entry name" value="Ig-like_dom_sf"/>
</dbReference>
<dbReference type="InterPro" id="IPR003598">
    <property type="entry name" value="Ig_sub2"/>
</dbReference>
<keyword evidence="4" id="KW-0393">Immunoglobulin domain</keyword>
<dbReference type="InterPro" id="IPR003599">
    <property type="entry name" value="Ig_sub"/>
</dbReference>
<dbReference type="InterPro" id="IPR013783">
    <property type="entry name" value="Ig-like_fold"/>
</dbReference>
<evidence type="ECO:0000256" key="5">
    <source>
        <dbReference type="SAM" id="SignalP"/>
    </source>
</evidence>